<protein>
    <submittedName>
        <fullName evidence="1">Uncharacterized protein</fullName>
    </submittedName>
</protein>
<organism evidence="1 2">
    <name type="scientific">Catharanthus roseus</name>
    <name type="common">Madagascar periwinkle</name>
    <name type="synonym">Vinca rosea</name>
    <dbReference type="NCBI Taxonomy" id="4058"/>
    <lineage>
        <taxon>Eukaryota</taxon>
        <taxon>Viridiplantae</taxon>
        <taxon>Streptophyta</taxon>
        <taxon>Embryophyta</taxon>
        <taxon>Tracheophyta</taxon>
        <taxon>Spermatophyta</taxon>
        <taxon>Magnoliopsida</taxon>
        <taxon>eudicotyledons</taxon>
        <taxon>Gunneridae</taxon>
        <taxon>Pentapetalae</taxon>
        <taxon>asterids</taxon>
        <taxon>lamiids</taxon>
        <taxon>Gentianales</taxon>
        <taxon>Apocynaceae</taxon>
        <taxon>Rauvolfioideae</taxon>
        <taxon>Vinceae</taxon>
        <taxon>Catharanthinae</taxon>
        <taxon>Catharanthus</taxon>
    </lineage>
</organism>
<dbReference type="Proteomes" id="UP001060085">
    <property type="component" value="Linkage Group LG05"/>
</dbReference>
<proteinExistence type="predicted"/>
<gene>
    <name evidence="1" type="ORF">M9H77_24668</name>
</gene>
<keyword evidence="2" id="KW-1185">Reference proteome</keyword>
<evidence type="ECO:0000313" key="1">
    <source>
        <dbReference type="EMBL" id="KAI5665345.1"/>
    </source>
</evidence>
<dbReference type="EMBL" id="CM044705">
    <property type="protein sequence ID" value="KAI5665345.1"/>
    <property type="molecule type" value="Genomic_DNA"/>
</dbReference>
<evidence type="ECO:0000313" key="2">
    <source>
        <dbReference type="Proteomes" id="UP001060085"/>
    </source>
</evidence>
<sequence>MGKCYPKVSEEYQKAVEKCKRKLRGLIAEKHCAPLILRLAWHSAGTYDVKTKTGGPFGTIKHPDELAHEANNGLDIAVRLLEPIKQQFPILSYADFYQLAGIVAVEVTGGPEIPFHPGRPDKDEPPPEGRLPDATKGSDHLRDIFGHMGLSDKDIVALSGGHTLGRCHKERSGFEGAWTNNPLIFDNSYFKELLSGEKEGLIQLPSDKALLEDPVFRPLVEKYAADEDAFFADYAEAHLKLSELGPTFSKAKKKQNGNGELLLLSLLLPLLNSASSTSDGCYPSPDASYWCGTDLACSDQAGFVSLDCGGKDNFTDDLGLLWTPDSQMTGGETANISVTGETRLQYKTLRYFPADSNTNRKYCYTLNVISRTRYLIRATFLYGNFDNDNVYPKFDISLGPTHWATVVISDASTVEVQELIFLATEPTISVCLSNATTGQPFISTLELRQFNGSMYLTKFENQFFLSVSARINFGAVDEAPVRYPDDPFDRIWESDSVRKANYLVDVAPGTEKISTKMPIDVGNSERPPQKVMQTAVVGRNGTLTYRLNLDGFPGFGWAMSYFAEIEDLGPHDSRKFRLILPGNPDVSKPSVNIEENAQGKYRLYEPGYDNISLPFVLSFRFQKTVDSKSGPLLNAMEINKYLRKTDGSLDGPLIRNVISSYPTADWAKEGGDPCLPVPWSWIGCSTDPQPRITSIKLSRKNLTGDIPLDFTKLSSLVELWLDGNSFSGTIPDFSGCKSLAIIHLENNQLTGELPSYLAELPNLTELYVQNNKLSGSVPSDLLNKGLMINYTGNPNLHKDDTKENHKKIIIGSSVGAAALFLATVISCILMRKGKKSHTNKDQHEHGLPGQRLASSFGDTSTEAAHCFTLSEIEEATKNFEKKVGSGGFGVVYYGKLKDGKEIAVKVLTNNSFQGRREFSNEVALLSRIHHRNLVQFLGFCQEDGKSILVYEFMHNGTLKEHLYGPITRDRRISWIRRLEIAEDAAKGIEYLHTGCIPSIIHRDLKTSNILLDKNMRAKVSDFGLSKLAVDGASHVSSIVRGTVGYLDPEYYISQQLTDKSDVYSFGVILLELISGQEAISSESFGMNCRNIVQWAKLHIESGDIQGIIDPTFENDYDIQSMWKIAEKALMCVQPHGHMRPSISEVIKEIQDAILIEKGTEAIREGSSDEISRHSMHSSLNMGSLDLGASEHYLSIDESIIRPAAR</sequence>
<comment type="caution">
    <text evidence="1">The sequence shown here is derived from an EMBL/GenBank/DDBJ whole genome shotgun (WGS) entry which is preliminary data.</text>
</comment>
<accession>A0ACC0AYI4</accession>
<name>A0ACC0AYI4_CATRO</name>
<reference evidence="2" key="1">
    <citation type="journal article" date="2023" name="Nat. Plants">
        <title>Single-cell RNA sequencing provides a high-resolution roadmap for understanding the multicellular compartmentation of specialized metabolism.</title>
        <authorList>
            <person name="Sun S."/>
            <person name="Shen X."/>
            <person name="Li Y."/>
            <person name="Li Y."/>
            <person name="Wang S."/>
            <person name="Li R."/>
            <person name="Zhang H."/>
            <person name="Shen G."/>
            <person name="Guo B."/>
            <person name="Wei J."/>
            <person name="Xu J."/>
            <person name="St-Pierre B."/>
            <person name="Chen S."/>
            <person name="Sun C."/>
        </authorList>
    </citation>
    <scope>NUCLEOTIDE SEQUENCE [LARGE SCALE GENOMIC DNA]</scope>
</reference>